<dbReference type="Pfam" id="PF00270">
    <property type="entry name" value="DEAD"/>
    <property type="match status" value="1"/>
</dbReference>
<dbReference type="Pfam" id="PF00271">
    <property type="entry name" value="Helicase_C"/>
    <property type="match status" value="1"/>
</dbReference>
<keyword evidence="7" id="KW-0378">Hydrolase</keyword>
<dbReference type="InterPro" id="IPR056149">
    <property type="entry name" value="PRP5/DDX46/KHDC4_KH"/>
</dbReference>
<evidence type="ECO:0000256" key="8">
    <source>
        <dbReference type="ARBA" id="ARBA00022806"/>
    </source>
</evidence>
<comment type="catalytic activity">
    <reaction evidence="15">
        <text>ATP + H2O = ADP + phosphate + H(+)</text>
        <dbReference type="Rhea" id="RHEA:13065"/>
        <dbReference type="ChEBI" id="CHEBI:15377"/>
        <dbReference type="ChEBI" id="CHEBI:15378"/>
        <dbReference type="ChEBI" id="CHEBI:30616"/>
        <dbReference type="ChEBI" id="CHEBI:43474"/>
        <dbReference type="ChEBI" id="CHEBI:456216"/>
        <dbReference type="EC" id="3.6.4.13"/>
    </reaction>
</comment>
<keyword evidence="5" id="KW-0747">Spliceosome</keyword>
<dbReference type="GO" id="GO:0000398">
    <property type="term" value="P:mRNA splicing, via spliceosome"/>
    <property type="evidence" value="ECO:0007669"/>
    <property type="project" value="UniProtKB-ARBA"/>
</dbReference>
<dbReference type="SUPFAM" id="SSF52540">
    <property type="entry name" value="P-loop containing nucleoside triphosphate hydrolases"/>
    <property type="match status" value="2"/>
</dbReference>
<sequence length="1316" mass="149593">MEIESTTLEERGVSAAQRRAEIRRKKLLMNSEQRMNRIVGFNKNDGENTEAQRVTEPRFHLDLDRNECFTPSVSTKRVSPFVSEARSEVSVLDERREEEGEETERGVRLRPRGETSSEERSRSPRRGLNTYLSRFDDAIKLRGQLTNEKASQESGADADEFDSFRLFRLFGSVVLAVCVRLFVCHYLSIFAPFLTLELAYMGLYKYFPKVDRKMKTTVLSAALLLSGIPAEVISRSAETYRTMGDVFSDLCVYFFTFITFHEIITAFSSQHYRKRSSSRGRSGSRSKSRSPDSKRVKKEERSRDRGRRERSRSRERRRSRSRDRKRQRRSRSRERKRSRSRERRRSRSRSKGRSKEKSDAVEQSVEKKKKEEREEERVEDQDFDQTTLEEEMRKRKERVEKWREEQRKKAMENIGEIKKELEEMKQGKKWSLEDDDDDDEEGPTSMDQDGEEDEDKEKEGKVEEAEMKEEEEGEELDPLDAYMEEVKEEVKKFNMGTMKGGNDKKGGMTVTKVVTVVKTKKTPHTTKKKGELMENDQDAMEYSSEEEEVDLQTALTGFQTKQRKILEPVDHQKIQYESYRKNFYVEVPELARMTPEEVNEYRLELEGIMVKGKGCPKPIKTWVQCGTSMKVLNALKRHNYEKPTPIQAQAIPAIMSGRDLIGIAKTGSGKTIAFLLPMFRHILDQRPLEEGEGPIAMIMTPTRELALQITKECKKFSKPLGLRVVCVYGGTGISEQIAELKRGAEIIVCTPGRMIDMLGANSGERVVFNVCLTGRVTNLRRVTYVVVDEADRMFDMGFEPQVMRIVDNVRPDRQTVMFSATFPRVMEALARRILNKPIEVQVGGRSVVCSDVEQHVIVIEEEKKFLKLLEILGHYQEKGTVIIFVDKQEHADALLKDLMKASYPCMSLHGGIDQYDRDSIINDFKSGACRLMVATSVAARGLDVKHLILVVNYNCPNHYEDYVHRAGRTGRAGNKGYAYTFITEDQVRYAGDIIKALELSGSSVPPELEQLWATFKDQQKAVTASEGKTIKSSSGFSGKGFKFDETEHALANERKKLQKAALGLHDSDDEDTALDIDEQIESMFNSKKRVKDLAAPGGAAPSASGLTVTASGLSGLAVPSAGNIQKLEIAKKLALKINAQKNLGAEAQDVMQQATNAIMRGGTLIAPSISAKTIAEQLAEKINAKLNYTPIEKLEEERQSAEQSESVKRYEEELEINDFPQTARWKVTSKEALQRIGEYSEAAITIRGTYFPPGKEPKEGERKIYLAIESANELAVQKAKAEITRLIKEELIRLGSPQRIISPPIPIFCILNTCTH</sequence>
<evidence type="ECO:0000256" key="1">
    <source>
        <dbReference type="ARBA" id="ARBA00004324"/>
    </source>
</evidence>
<feature type="domain" description="DEAD-box RNA helicase Q" evidence="23">
    <location>
        <begin position="620"/>
        <end position="648"/>
    </location>
</feature>
<dbReference type="InterPro" id="IPR014014">
    <property type="entry name" value="RNA_helicase_DEAD_Q_motif"/>
</dbReference>
<name>A0AAE0QJY3_9TELE</name>
<reference evidence="24" key="1">
    <citation type="submission" date="2023-06" db="EMBL/GenBank/DDBJ databases">
        <title>Male Hemibagrus guttatus genome.</title>
        <authorList>
            <person name="Bian C."/>
        </authorList>
    </citation>
    <scope>NUCLEOTIDE SEQUENCE</scope>
    <source>
        <strain evidence="24">Male_cb2023</strain>
        <tissue evidence="24">Muscle</tissue>
    </source>
</reference>
<evidence type="ECO:0000256" key="13">
    <source>
        <dbReference type="ARBA" id="ARBA00023242"/>
    </source>
</evidence>
<dbReference type="PROSITE" id="PS51192">
    <property type="entry name" value="HELICASE_ATP_BIND_1"/>
    <property type="match status" value="1"/>
</dbReference>
<feature type="domain" description="Helicase ATP-binding" evidence="21">
    <location>
        <begin position="651"/>
        <end position="840"/>
    </location>
</feature>
<feature type="domain" description="Helicase C-terminal" evidence="22">
    <location>
        <begin position="851"/>
        <end position="1012"/>
    </location>
</feature>
<dbReference type="InterPro" id="IPR016719">
    <property type="entry name" value="CAMLG"/>
</dbReference>
<dbReference type="FunFam" id="3.40.50.300:FF:000584">
    <property type="entry name" value="probable ATP-dependent RNA helicase DDX46"/>
    <property type="match status" value="1"/>
</dbReference>
<dbReference type="InterPro" id="IPR011545">
    <property type="entry name" value="DEAD/DEAH_box_helicase_dom"/>
</dbReference>
<dbReference type="CDD" id="cd17953">
    <property type="entry name" value="DEADc_DDX46"/>
    <property type="match status" value="1"/>
</dbReference>
<gene>
    <name evidence="24" type="ORF">QTP70_001906</name>
</gene>
<feature type="compositionally biased region" description="Basic and acidic residues" evidence="20">
    <location>
        <begin position="289"/>
        <end position="307"/>
    </location>
</feature>
<dbReference type="CDD" id="cd22473">
    <property type="entry name" value="KH-I_DDX46"/>
    <property type="match status" value="1"/>
</dbReference>
<dbReference type="InterPro" id="IPR000629">
    <property type="entry name" value="RNA-helicase_DEAD-box_CS"/>
</dbReference>
<evidence type="ECO:0000256" key="17">
    <source>
        <dbReference type="ARBA" id="ARBA00050029"/>
    </source>
</evidence>
<dbReference type="CDD" id="cd18787">
    <property type="entry name" value="SF2_C_DEAD"/>
    <property type="match status" value="1"/>
</dbReference>
<keyword evidence="6" id="KW-0547">Nucleotide-binding</keyword>
<feature type="compositionally biased region" description="Acidic residues" evidence="20">
    <location>
        <begin position="433"/>
        <end position="456"/>
    </location>
</feature>
<evidence type="ECO:0000256" key="18">
    <source>
        <dbReference type="ARBA" id="ARBA00050042"/>
    </source>
</evidence>
<dbReference type="GO" id="GO:0015030">
    <property type="term" value="C:Cajal body"/>
    <property type="evidence" value="ECO:0007669"/>
    <property type="project" value="UniProtKB-SubCell"/>
</dbReference>
<keyword evidence="4" id="KW-0507">mRNA processing</keyword>
<keyword evidence="9" id="KW-0067">ATP-binding</keyword>
<dbReference type="Pfam" id="PF23469">
    <property type="entry name" value="KH_12"/>
    <property type="match status" value="1"/>
</dbReference>
<feature type="short sequence motif" description="Q motif" evidence="19">
    <location>
        <begin position="620"/>
        <end position="648"/>
    </location>
</feature>
<dbReference type="Gene3D" id="3.40.50.300">
    <property type="entry name" value="P-loop containing nucleotide triphosphate hydrolases"/>
    <property type="match status" value="2"/>
</dbReference>
<dbReference type="GO" id="GO:0005681">
    <property type="term" value="C:spliceosomal complex"/>
    <property type="evidence" value="ECO:0007669"/>
    <property type="project" value="UniProtKB-KW"/>
</dbReference>
<evidence type="ECO:0000256" key="3">
    <source>
        <dbReference type="ARBA" id="ARBA00012552"/>
    </source>
</evidence>
<proteinExistence type="inferred from homology"/>
<feature type="compositionally biased region" description="Basic residues" evidence="20">
    <location>
        <begin position="308"/>
        <end position="352"/>
    </location>
</feature>
<evidence type="ECO:0000313" key="24">
    <source>
        <dbReference type="EMBL" id="KAK3523537.1"/>
    </source>
</evidence>
<comment type="subcellular location">
    <subcellularLocation>
        <location evidence="1">Nucleus speckle</location>
    </subcellularLocation>
    <subcellularLocation>
        <location evidence="2">Nucleus</location>
        <location evidence="2">Cajal body</location>
    </subcellularLocation>
</comment>
<dbReference type="GO" id="GO:0003723">
    <property type="term" value="F:RNA binding"/>
    <property type="evidence" value="ECO:0007669"/>
    <property type="project" value="UniProtKB-KW"/>
</dbReference>
<dbReference type="Pfam" id="PF14963">
    <property type="entry name" value="Get2_like"/>
    <property type="match status" value="1"/>
</dbReference>
<evidence type="ECO:0000256" key="7">
    <source>
        <dbReference type="ARBA" id="ARBA00022801"/>
    </source>
</evidence>
<evidence type="ECO:0000256" key="10">
    <source>
        <dbReference type="ARBA" id="ARBA00022884"/>
    </source>
</evidence>
<dbReference type="PROSITE" id="PS51194">
    <property type="entry name" value="HELICASE_CTER"/>
    <property type="match status" value="1"/>
</dbReference>
<evidence type="ECO:0000256" key="2">
    <source>
        <dbReference type="ARBA" id="ARBA00004408"/>
    </source>
</evidence>
<protein>
    <recommendedName>
        <fullName evidence="17">Probable ATP-dependent RNA helicase DDX46</fullName>
        <ecNumber evidence="3">3.6.4.13</ecNumber>
    </recommendedName>
    <alternativeName>
        <fullName evidence="18">DEAD box protein 46</fullName>
    </alternativeName>
</protein>
<dbReference type="InterPro" id="IPR027417">
    <property type="entry name" value="P-loop_NTPase"/>
</dbReference>
<dbReference type="FunFam" id="3.40.50.300:FF:000079">
    <property type="entry name" value="probable ATP-dependent RNA helicase DDX17"/>
    <property type="match status" value="1"/>
</dbReference>
<evidence type="ECO:0000256" key="16">
    <source>
        <dbReference type="ARBA" id="ARBA00049949"/>
    </source>
</evidence>
<comment type="caution">
    <text evidence="24">The sequence shown here is derived from an EMBL/GenBank/DDBJ whole genome shotgun (WGS) entry which is preliminary data.</text>
</comment>
<evidence type="ECO:0000256" key="9">
    <source>
        <dbReference type="ARBA" id="ARBA00022840"/>
    </source>
</evidence>
<dbReference type="Proteomes" id="UP001274896">
    <property type="component" value="Unassembled WGS sequence"/>
</dbReference>
<organism evidence="24 25">
    <name type="scientific">Hemibagrus guttatus</name>
    <dbReference type="NCBI Taxonomy" id="175788"/>
    <lineage>
        <taxon>Eukaryota</taxon>
        <taxon>Metazoa</taxon>
        <taxon>Chordata</taxon>
        <taxon>Craniata</taxon>
        <taxon>Vertebrata</taxon>
        <taxon>Euteleostomi</taxon>
        <taxon>Actinopterygii</taxon>
        <taxon>Neopterygii</taxon>
        <taxon>Teleostei</taxon>
        <taxon>Ostariophysi</taxon>
        <taxon>Siluriformes</taxon>
        <taxon>Bagridae</taxon>
        <taxon>Hemibagrus</taxon>
    </lineage>
</organism>
<feature type="region of interest" description="Disordered" evidence="20">
    <location>
        <begin position="89"/>
        <end position="124"/>
    </location>
</feature>
<evidence type="ECO:0000256" key="11">
    <source>
        <dbReference type="ARBA" id="ARBA00023054"/>
    </source>
</evidence>
<feature type="compositionally biased region" description="Basic and acidic residues" evidence="20">
    <location>
        <begin position="390"/>
        <end position="432"/>
    </location>
</feature>
<feature type="compositionally biased region" description="Basic residues" evidence="20">
    <location>
        <begin position="274"/>
        <end position="288"/>
    </location>
</feature>
<evidence type="ECO:0000259" key="23">
    <source>
        <dbReference type="PROSITE" id="PS51195"/>
    </source>
</evidence>
<comment type="similarity">
    <text evidence="14">Belongs to the DEAD box helicase family. DDX46/PRP5 subfamily.</text>
</comment>
<feature type="region of interest" description="Disordered" evidence="20">
    <location>
        <begin position="274"/>
        <end position="480"/>
    </location>
</feature>
<evidence type="ECO:0000259" key="21">
    <source>
        <dbReference type="PROSITE" id="PS51192"/>
    </source>
</evidence>
<dbReference type="EC" id="3.6.4.13" evidence="3"/>
<keyword evidence="25" id="KW-1185">Reference proteome</keyword>
<keyword evidence="10" id="KW-0694">RNA-binding</keyword>
<keyword evidence="11" id="KW-0175">Coiled coil</keyword>
<evidence type="ECO:0000313" key="25">
    <source>
        <dbReference type="Proteomes" id="UP001274896"/>
    </source>
</evidence>
<evidence type="ECO:0000256" key="6">
    <source>
        <dbReference type="ARBA" id="ARBA00022741"/>
    </source>
</evidence>
<dbReference type="GO" id="GO:0016607">
    <property type="term" value="C:nuclear speck"/>
    <property type="evidence" value="ECO:0007669"/>
    <property type="project" value="UniProtKB-SubCell"/>
</dbReference>
<dbReference type="PANTHER" id="PTHR47958">
    <property type="entry name" value="ATP-DEPENDENT RNA HELICASE DBP3"/>
    <property type="match status" value="1"/>
</dbReference>
<evidence type="ECO:0000256" key="20">
    <source>
        <dbReference type="SAM" id="MobiDB-lite"/>
    </source>
</evidence>
<feature type="compositionally biased region" description="Acidic residues" evidence="20">
    <location>
        <begin position="377"/>
        <end position="389"/>
    </location>
</feature>
<evidence type="ECO:0000259" key="22">
    <source>
        <dbReference type="PROSITE" id="PS51194"/>
    </source>
</evidence>
<dbReference type="InterPro" id="IPR014001">
    <property type="entry name" value="Helicase_ATP-bd"/>
</dbReference>
<dbReference type="GO" id="GO:0003724">
    <property type="term" value="F:RNA helicase activity"/>
    <property type="evidence" value="ECO:0007669"/>
    <property type="project" value="UniProtKB-EC"/>
</dbReference>
<accession>A0AAE0QJY3</accession>
<feature type="compositionally biased region" description="Basic and acidic residues" evidence="20">
    <location>
        <begin position="353"/>
        <end position="376"/>
    </location>
</feature>
<dbReference type="PROSITE" id="PS51195">
    <property type="entry name" value="Q_MOTIF"/>
    <property type="match status" value="1"/>
</dbReference>
<dbReference type="EMBL" id="JAUCMX010000014">
    <property type="protein sequence ID" value="KAK3523537.1"/>
    <property type="molecule type" value="Genomic_DNA"/>
</dbReference>
<feature type="compositionally biased region" description="Acidic residues" evidence="20">
    <location>
        <begin position="466"/>
        <end position="480"/>
    </location>
</feature>
<evidence type="ECO:0000256" key="14">
    <source>
        <dbReference type="ARBA" id="ARBA00038511"/>
    </source>
</evidence>
<keyword evidence="8" id="KW-0347">Helicase</keyword>
<evidence type="ECO:0000256" key="5">
    <source>
        <dbReference type="ARBA" id="ARBA00022728"/>
    </source>
</evidence>
<evidence type="ECO:0000256" key="12">
    <source>
        <dbReference type="ARBA" id="ARBA00023187"/>
    </source>
</evidence>
<keyword evidence="12" id="KW-0508">mRNA splicing</keyword>
<dbReference type="InterPro" id="IPR001650">
    <property type="entry name" value="Helicase_C-like"/>
</dbReference>
<dbReference type="SMART" id="SM00487">
    <property type="entry name" value="DEXDc"/>
    <property type="match status" value="1"/>
</dbReference>
<comment type="function">
    <text evidence="16">Component of the 17S U2 SnRNP complex of the spliceosome, a large ribonucleoprotein complex that removes introns from transcribed pre-mRNAs. The 17S U2 SnRNP complex (1) directly participates in early spliceosome assembly and (2) mediates recognition of the intron branch site during pre-mRNA splicing by promoting the selection of the pre-mRNA branch-site adenosine, the nucleophile for the first step of splicing. Within the 17S U2 SnRNP complex, DDX46 plays essential roles during assembly of pre-spliceosome and proofreading of the branch site.</text>
</comment>
<dbReference type="PROSITE" id="PS00039">
    <property type="entry name" value="DEAD_ATP_HELICASE"/>
    <property type="match status" value="1"/>
</dbReference>
<dbReference type="GO" id="GO:0016787">
    <property type="term" value="F:hydrolase activity"/>
    <property type="evidence" value="ECO:0007669"/>
    <property type="project" value="UniProtKB-KW"/>
</dbReference>
<keyword evidence="13" id="KW-0539">Nucleus</keyword>
<evidence type="ECO:0000256" key="15">
    <source>
        <dbReference type="ARBA" id="ARBA00047984"/>
    </source>
</evidence>
<dbReference type="GO" id="GO:0005524">
    <property type="term" value="F:ATP binding"/>
    <property type="evidence" value="ECO:0007669"/>
    <property type="project" value="UniProtKB-KW"/>
</dbReference>
<dbReference type="SMART" id="SM00490">
    <property type="entry name" value="HELICc"/>
    <property type="match status" value="1"/>
</dbReference>
<evidence type="ECO:0000256" key="4">
    <source>
        <dbReference type="ARBA" id="ARBA00022664"/>
    </source>
</evidence>
<feature type="compositionally biased region" description="Basic and acidic residues" evidence="20">
    <location>
        <begin position="92"/>
        <end position="122"/>
    </location>
</feature>
<evidence type="ECO:0000256" key="19">
    <source>
        <dbReference type="PROSITE-ProRule" id="PRU00552"/>
    </source>
</evidence>